<dbReference type="Proteomes" id="UP000434639">
    <property type="component" value="Unassembled WGS sequence"/>
</dbReference>
<feature type="compositionally biased region" description="Polar residues" evidence="1">
    <location>
        <begin position="177"/>
        <end position="187"/>
    </location>
</feature>
<evidence type="ECO:0000313" key="3">
    <source>
        <dbReference type="EMBL" id="MTH54523.1"/>
    </source>
</evidence>
<protein>
    <recommendedName>
        <fullName evidence="5">Amyloid fiber anchoring/assembly protein TapA</fullName>
    </recommendedName>
</protein>
<keyword evidence="4" id="KW-1185">Reference proteome</keyword>
<name>A0A7X2V5X6_9BACI</name>
<evidence type="ECO:0000256" key="1">
    <source>
        <dbReference type="SAM" id="MobiDB-lite"/>
    </source>
</evidence>
<sequence length="253" mass="28340">MVITIRRFTRIRKFRKKTKSLFLALQITAIWYCIIISATYLTSNTAATYNDVETIANSIHANWEENNENKSLDSSKINILVSSCDKIVAENKDYSVDVTEPVLYEIANSNNEIVEEGKIEGERSAGTSEKIMFSPDKEGHYKLVVFQETGSKISTEFVVQACGSHTVNEDKEKVEENQNPNAEMSEQTSEEEVKQFETPIEAIADNRQEAGEVQEPIAENISNSDEGKDKGQSADQVAEQTAEQEELEDVNGN</sequence>
<accession>A0A7X2V5X6</accession>
<dbReference type="EMBL" id="WMIB01000015">
    <property type="protein sequence ID" value="MTH54523.1"/>
    <property type="molecule type" value="Genomic_DNA"/>
</dbReference>
<organism evidence="3 4">
    <name type="scientific">Metabacillus mangrovi</name>
    <dbReference type="NCBI Taxonomy" id="1491830"/>
    <lineage>
        <taxon>Bacteria</taxon>
        <taxon>Bacillati</taxon>
        <taxon>Bacillota</taxon>
        <taxon>Bacilli</taxon>
        <taxon>Bacillales</taxon>
        <taxon>Bacillaceae</taxon>
        <taxon>Metabacillus</taxon>
    </lineage>
</organism>
<proteinExistence type="predicted"/>
<feature type="transmembrane region" description="Helical" evidence="2">
    <location>
        <begin position="21"/>
        <end position="41"/>
    </location>
</feature>
<evidence type="ECO:0008006" key="5">
    <source>
        <dbReference type="Google" id="ProtNLM"/>
    </source>
</evidence>
<dbReference type="AlphaFoldDB" id="A0A7X2V5X6"/>
<keyword evidence="2" id="KW-1133">Transmembrane helix</keyword>
<evidence type="ECO:0000313" key="4">
    <source>
        <dbReference type="Proteomes" id="UP000434639"/>
    </source>
</evidence>
<feature type="region of interest" description="Disordered" evidence="1">
    <location>
        <begin position="168"/>
        <end position="253"/>
    </location>
</feature>
<feature type="compositionally biased region" description="Acidic residues" evidence="1">
    <location>
        <begin position="242"/>
        <end position="253"/>
    </location>
</feature>
<keyword evidence="2" id="KW-0472">Membrane</keyword>
<gene>
    <name evidence="3" type="ORF">GKZ89_14050</name>
</gene>
<comment type="caution">
    <text evidence="3">The sequence shown here is derived from an EMBL/GenBank/DDBJ whole genome shotgun (WGS) entry which is preliminary data.</text>
</comment>
<reference evidence="3 4" key="1">
    <citation type="journal article" date="2017" name="Int. J. Syst. Evol. Microbiol.">
        <title>Bacillus mangrovi sp. nov., isolated from a sediment sample from a mangrove forest.</title>
        <authorList>
            <person name="Gupta V."/>
            <person name="Singh P.K."/>
            <person name="Korpole S."/>
            <person name="Tanuku N.R.S."/>
            <person name="Pinnaka A.K."/>
        </authorList>
    </citation>
    <scope>NUCLEOTIDE SEQUENCE [LARGE SCALE GENOMIC DNA]</scope>
    <source>
        <strain evidence="3 4">KCTC 33872</strain>
    </source>
</reference>
<dbReference type="OrthoDB" id="2560527at2"/>
<dbReference type="RefSeq" id="WP_155113035.1">
    <property type="nucleotide sequence ID" value="NZ_WMIB01000015.1"/>
</dbReference>
<evidence type="ECO:0000256" key="2">
    <source>
        <dbReference type="SAM" id="Phobius"/>
    </source>
</evidence>
<keyword evidence="2" id="KW-0812">Transmembrane</keyword>